<dbReference type="Pfam" id="PF05569">
    <property type="entry name" value="Peptidase_M56"/>
    <property type="match status" value="1"/>
</dbReference>
<dbReference type="InterPro" id="IPR013784">
    <property type="entry name" value="Carb-bd-like_fold"/>
</dbReference>
<proteinExistence type="predicted"/>
<keyword evidence="4" id="KW-1185">Reference proteome</keyword>
<dbReference type="InterPro" id="IPR013783">
    <property type="entry name" value="Ig-like_fold"/>
</dbReference>
<dbReference type="PANTHER" id="PTHR34978">
    <property type="entry name" value="POSSIBLE SENSOR-TRANSDUCER PROTEIN BLAR"/>
    <property type="match status" value="1"/>
</dbReference>
<reference evidence="3" key="1">
    <citation type="submission" date="2021-01" db="EMBL/GenBank/DDBJ databases">
        <title>Modified the classification status of verrucomicrobia.</title>
        <authorList>
            <person name="Feng X."/>
        </authorList>
    </citation>
    <scope>NUCLEOTIDE SEQUENCE</scope>
    <source>
        <strain evidence="3">JCM 18052</strain>
    </source>
</reference>
<sequence>METLLLVSRDAAIVAVLTGGLLWLAGRRIPAGWRHGLWLLVAVRLLMPALPTSPVSWQRVLTVAKTQQAGSPVVPTFPVDASPVIDSLPLVLAASASNDPPLRNEIRSSPVAQAWRPLTIWEMAFGIWICGVVAVLAIGSLLTMRFGRRVKRLAVPFHLGKNGLEALLEALGRECGWRKLPRLVVTEAVGAPALFGLFRPQILVPPATLERLSETELRLVLLHELGHWRRRDLWVNLALALLQAVHWFNPLVWWAFHRTRIESERATDAWVLRRAGAKHVGDYGEMLLRLLDQNTKPRSGYAGIVSVVESPQDLRRRMMGIGRFTGKRNRWAGYGSAMILLGLAAVGLTQPPKPGKEREITINPAADTFTCHVISSEGAPAADAEVYSAVMETVEGELIERMALAGKTDGAGELKIPIRPEWRVTEYLTIHLVVKHALSGYGAVSRQIPPANSSLEIRLTQGLPLRFRLLDEKRTPISNLRLRVVRAQIPVYSGDDLEGPKFWGRLPLLPAGFWNAVTDGNGRCSIEGLPAGLYFVDHDNPKYEQIPGHNHQAFQYRPEEKKGEIELQLNPAVTVWGTVLLPDGTPVSGAKVNILENSGYVHGGVTAETLTDAKGRYELQRLIPADYALQVRLNDKLKADWTADPTELNLKTGEFRKEVNPNILEGGLITGKITLSDTGAAVGDMLVCVVSPKDSLPLASWTGRTDRSGGFQIRVPAGMRKVYLAGLVPDGYSSANKDTNQLSQSVEVENGGTYTADFALPRESRISGLVVNESGQPVAGANVTCVSPTVSAFGPPKVVTDAAGKFSIDLPAGIETAGLLAESDGLSSPGGATYPVGSDVKLVLMAGGFASASGRVVDVEGKPIAGAMVHWNGTEAAGVPVKAITDKDGRFQTKKVIPGKQIIFYGSKNGYGSNSSFAGFKAGQAVELEPILLYPADATMTGKVVDASGNPVSGAKVQASGEFQTRDATAISDSDGKFVLRGLVKGWLFVQATKRSQGEFMFHAEVRVRTGGGDVVVKPSDRPAPWERETLIDFVGKPAPPLKAQSWFHSAALPESRPGKVRLISIVGLDRPLKFSSNILPQLQRFREEIQDQELEIIVVHGAWPREEVAEFLASDFPDFKLPVAIESEKEAMSKAFGAQYWLTVVINQEGQVVFQNRGEWNQAKKKVRELLGKAK</sequence>
<comment type="caution">
    <text evidence="3">The sequence shown here is derived from an EMBL/GenBank/DDBJ whole genome shotgun (WGS) entry which is preliminary data.</text>
</comment>
<dbReference type="Pfam" id="PF13620">
    <property type="entry name" value="CarboxypepD_reg"/>
    <property type="match status" value="2"/>
</dbReference>
<keyword evidence="3" id="KW-0645">Protease</keyword>
<dbReference type="InterPro" id="IPR008756">
    <property type="entry name" value="Peptidase_M56"/>
</dbReference>
<dbReference type="AlphaFoldDB" id="A0A934VBB7"/>
<dbReference type="Gene3D" id="3.40.30.10">
    <property type="entry name" value="Glutaredoxin"/>
    <property type="match status" value="1"/>
</dbReference>
<dbReference type="CDD" id="cd07341">
    <property type="entry name" value="M56_BlaR1_MecR1_like"/>
    <property type="match status" value="1"/>
</dbReference>
<feature type="transmembrane region" description="Helical" evidence="1">
    <location>
        <begin position="6"/>
        <end position="25"/>
    </location>
</feature>
<keyword evidence="1" id="KW-1133">Transmembrane helix</keyword>
<organism evidence="3 4">
    <name type="scientific">Luteolibacter yonseiensis</name>
    <dbReference type="NCBI Taxonomy" id="1144680"/>
    <lineage>
        <taxon>Bacteria</taxon>
        <taxon>Pseudomonadati</taxon>
        <taxon>Verrucomicrobiota</taxon>
        <taxon>Verrucomicrobiia</taxon>
        <taxon>Verrucomicrobiales</taxon>
        <taxon>Verrucomicrobiaceae</taxon>
        <taxon>Luteolibacter</taxon>
    </lineage>
</organism>
<gene>
    <name evidence="3" type="ORF">JIN84_09065</name>
</gene>
<keyword evidence="1" id="KW-0812">Transmembrane</keyword>
<dbReference type="GO" id="GO:0004180">
    <property type="term" value="F:carboxypeptidase activity"/>
    <property type="evidence" value="ECO:0007669"/>
    <property type="project" value="UniProtKB-KW"/>
</dbReference>
<keyword evidence="3" id="KW-0121">Carboxypeptidase</keyword>
<feature type="transmembrane region" description="Helical" evidence="1">
    <location>
        <begin position="125"/>
        <end position="144"/>
    </location>
</feature>
<protein>
    <submittedName>
        <fullName evidence="3">Carboxypeptidase regulatory-like domain-containing protein</fullName>
    </submittedName>
</protein>
<evidence type="ECO:0000256" key="1">
    <source>
        <dbReference type="SAM" id="Phobius"/>
    </source>
</evidence>
<keyword evidence="3" id="KW-0378">Hydrolase</keyword>
<dbReference type="InterPro" id="IPR008969">
    <property type="entry name" value="CarboxyPept-like_regulatory"/>
</dbReference>
<dbReference type="SUPFAM" id="SSF49452">
    <property type="entry name" value="Starch-binding domain-like"/>
    <property type="match status" value="2"/>
</dbReference>
<dbReference type="InterPro" id="IPR036249">
    <property type="entry name" value="Thioredoxin-like_sf"/>
</dbReference>
<dbReference type="Gene3D" id="2.60.40.1120">
    <property type="entry name" value="Carboxypeptidase-like, regulatory domain"/>
    <property type="match status" value="3"/>
</dbReference>
<keyword evidence="1" id="KW-0472">Membrane</keyword>
<accession>A0A934VBB7</accession>
<dbReference type="GO" id="GO:0030246">
    <property type="term" value="F:carbohydrate binding"/>
    <property type="evidence" value="ECO:0007669"/>
    <property type="project" value="InterPro"/>
</dbReference>
<dbReference type="EMBL" id="JAENIK010000009">
    <property type="protein sequence ID" value="MBK1815766.1"/>
    <property type="molecule type" value="Genomic_DNA"/>
</dbReference>
<feature type="transmembrane region" description="Helical" evidence="1">
    <location>
        <begin position="233"/>
        <end position="256"/>
    </location>
</feature>
<feature type="domain" description="Peptidase M56" evidence="2">
    <location>
        <begin position="12"/>
        <end position="320"/>
    </location>
</feature>
<dbReference type="Proteomes" id="UP000600139">
    <property type="component" value="Unassembled WGS sequence"/>
</dbReference>
<evidence type="ECO:0000313" key="3">
    <source>
        <dbReference type="EMBL" id="MBK1815766.1"/>
    </source>
</evidence>
<dbReference type="SUPFAM" id="SSF49464">
    <property type="entry name" value="Carboxypeptidase regulatory domain-like"/>
    <property type="match status" value="2"/>
</dbReference>
<dbReference type="SUPFAM" id="SSF52833">
    <property type="entry name" value="Thioredoxin-like"/>
    <property type="match status" value="1"/>
</dbReference>
<evidence type="ECO:0000259" key="2">
    <source>
        <dbReference type="Pfam" id="PF05569"/>
    </source>
</evidence>
<dbReference type="Gene3D" id="3.30.2010.10">
    <property type="entry name" value="Metalloproteases ('zincins'), catalytic domain"/>
    <property type="match status" value="1"/>
</dbReference>
<name>A0A934VBB7_9BACT</name>
<dbReference type="RefSeq" id="WP_200350723.1">
    <property type="nucleotide sequence ID" value="NZ_BAABHZ010000008.1"/>
</dbReference>
<dbReference type="Gene3D" id="2.60.40.10">
    <property type="entry name" value="Immunoglobulins"/>
    <property type="match status" value="1"/>
</dbReference>
<evidence type="ECO:0000313" key="4">
    <source>
        <dbReference type="Proteomes" id="UP000600139"/>
    </source>
</evidence>
<dbReference type="InterPro" id="IPR052173">
    <property type="entry name" value="Beta-lactam_resp_regulator"/>
</dbReference>
<dbReference type="PANTHER" id="PTHR34978:SF3">
    <property type="entry name" value="SLR0241 PROTEIN"/>
    <property type="match status" value="1"/>
</dbReference>